<evidence type="ECO:0000256" key="2">
    <source>
        <dbReference type="SAM" id="MobiDB-lite"/>
    </source>
</evidence>
<dbReference type="Proteomes" id="UP000001056">
    <property type="component" value="Unassembled WGS sequence"/>
</dbReference>
<feature type="region of interest" description="Disordered" evidence="2">
    <location>
        <begin position="735"/>
        <end position="765"/>
    </location>
</feature>
<gene>
    <name evidence="4" type="ORF">CHGG_01924</name>
</gene>
<dbReference type="Pfam" id="PF24883">
    <property type="entry name" value="NPHP3_N"/>
    <property type="match status" value="1"/>
</dbReference>
<dbReference type="STRING" id="306901.Q2HCY0"/>
<dbReference type="OrthoDB" id="4576410at2759"/>
<feature type="domain" description="NACHT" evidence="3">
    <location>
        <begin position="201"/>
        <end position="346"/>
    </location>
</feature>
<dbReference type="EMBL" id="CH408029">
    <property type="protein sequence ID" value="EAQ93689.1"/>
    <property type="molecule type" value="Genomic_DNA"/>
</dbReference>
<dbReference type="PANTHER" id="PTHR10039:SF17">
    <property type="entry name" value="FUNGAL STAND N-TERMINAL GOODBYE DOMAIN-CONTAINING PROTEIN-RELATED"/>
    <property type="match status" value="1"/>
</dbReference>
<protein>
    <recommendedName>
        <fullName evidence="3">NACHT domain-containing protein</fullName>
    </recommendedName>
</protein>
<name>Q2HCY0_CHAGB</name>
<dbReference type="InParanoid" id="Q2HCY0"/>
<dbReference type="VEuPathDB" id="FungiDB:CHGG_01924"/>
<organism evidence="4 5">
    <name type="scientific">Chaetomium globosum (strain ATCC 6205 / CBS 148.51 / DSM 1962 / NBRC 6347 / NRRL 1970)</name>
    <name type="common">Soil fungus</name>
    <dbReference type="NCBI Taxonomy" id="306901"/>
    <lineage>
        <taxon>Eukaryota</taxon>
        <taxon>Fungi</taxon>
        <taxon>Dikarya</taxon>
        <taxon>Ascomycota</taxon>
        <taxon>Pezizomycotina</taxon>
        <taxon>Sordariomycetes</taxon>
        <taxon>Sordariomycetidae</taxon>
        <taxon>Sordariales</taxon>
        <taxon>Chaetomiaceae</taxon>
        <taxon>Chaetomium</taxon>
    </lineage>
</organism>
<evidence type="ECO:0000259" key="3">
    <source>
        <dbReference type="PROSITE" id="PS50837"/>
    </source>
</evidence>
<dbReference type="PANTHER" id="PTHR10039">
    <property type="entry name" value="AMELOGENIN"/>
    <property type="match status" value="1"/>
</dbReference>
<evidence type="ECO:0000313" key="5">
    <source>
        <dbReference type="Proteomes" id="UP000001056"/>
    </source>
</evidence>
<dbReference type="eggNOG" id="KOG0266">
    <property type="taxonomic scope" value="Eukaryota"/>
</dbReference>
<dbReference type="SUPFAM" id="SSF52540">
    <property type="entry name" value="P-loop containing nucleoside triphosphate hydrolases"/>
    <property type="match status" value="1"/>
</dbReference>
<keyword evidence="1" id="KW-0677">Repeat</keyword>
<feature type="region of interest" description="Disordered" evidence="2">
    <location>
        <begin position="857"/>
        <end position="893"/>
    </location>
</feature>
<dbReference type="AlphaFoldDB" id="Q2HCY0"/>
<dbReference type="InterPro" id="IPR027417">
    <property type="entry name" value="P-loop_NTPase"/>
</dbReference>
<proteinExistence type="predicted"/>
<dbReference type="RefSeq" id="XP_001221145.1">
    <property type="nucleotide sequence ID" value="XM_001221144.1"/>
</dbReference>
<dbReference type="Gene3D" id="3.40.50.300">
    <property type="entry name" value="P-loop containing nucleotide triphosphate hydrolases"/>
    <property type="match status" value="1"/>
</dbReference>
<dbReference type="InterPro" id="IPR007111">
    <property type="entry name" value="NACHT_NTPase"/>
</dbReference>
<dbReference type="GeneID" id="4386443"/>
<sequence length="906" mass="99875">MEGLGAVASAIAVVELTAKVGSLCLEYSSAVKSARSDIKRLRKHTDTLKTTAEGVRELLQGPYGARLETSQKLREALSNTCSQLGDVATKLEEKLHKGHRAKTMRRVGLRAFGWPFESKDVDKIIANLQRDQDSFSAALQIDQITEILDIHSKIDLAALPVASGAASDSHAEEHNARCHPDTRTKLLRQIREWASDPQAENIFWLNGMAGTGKSTISRTVATSFAKDGLLGASFFFKRGEGNRGNAGLVFPTIARQLVHKIPALVPSIREAIDADPDIPKRALRDQFEKLILHPLGCIQRTTAIVVIIDALDECDGDKDVKTIISLFAQASVIRSVRLRIFITSRPELPIRLGFKDVQGKYQGLALHQIPEQVVEQDISTFLAYELTRIKDEYNGQVPLGWPGENDIRTLAQMAVPLFIFAATVCRFVDDQGRSNPAKRLKERQLLDVECENVHALLNSLHSVLDIPSVDDAPVRLFHLSFRDFLVDPAKRTKNEFWIDEAEYHKTLTERCIQLMDQCLGQDICCLKVPGMLRSELDQQTINAHLPPEVQYACQYWVHHLKESKHNIEDDGPAHAFLTNHLLHWLEVLSLLGRLSDGVLLIRTLLHAAQLQPDTAPNFVDFLSDAEKFIRSHGAIRAGADGQKLSVPTPFTIKGQDVQPKDHVKILGVVMDAKLRYKEHIARAASKGLSAAMELKRLSGLSPATARQLFTAMVAPVVDYASSVWMHQCNWEDRAGHTQGAEGRGARDHRNGSEESSASPLPDARGLKEQSLQCDSGLPGRSKARSQAELAAVGYALRWIRNIRYRKIILATSNKGSRDGLGATTPAIRATISLSGVRCDKCLTQGGKYDLARLDPSGYQKRAPEHSQSEIKGSNAAGRYATNPGSCHAVNSPPYRMGKAGTAHVLT</sequence>
<dbReference type="OMA" id="RWANDTT"/>
<evidence type="ECO:0000256" key="1">
    <source>
        <dbReference type="ARBA" id="ARBA00022737"/>
    </source>
</evidence>
<reference evidence="5" key="1">
    <citation type="journal article" date="2015" name="Genome Announc.">
        <title>Draft genome sequence of the cellulolytic fungus Chaetomium globosum.</title>
        <authorList>
            <person name="Cuomo C.A."/>
            <person name="Untereiner W.A."/>
            <person name="Ma L.-J."/>
            <person name="Grabherr M."/>
            <person name="Birren B.W."/>
        </authorList>
    </citation>
    <scope>NUCLEOTIDE SEQUENCE [LARGE SCALE GENOMIC DNA]</scope>
    <source>
        <strain evidence="5">ATCC 6205 / CBS 148.51 / DSM 1962 / NBRC 6347 / NRRL 1970</strain>
    </source>
</reference>
<dbReference type="PROSITE" id="PS50837">
    <property type="entry name" value="NACHT"/>
    <property type="match status" value="1"/>
</dbReference>
<dbReference type="PRINTS" id="PR01345">
    <property type="entry name" value="CERVTRCPTASE"/>
</dbReference>
<feature type="compositionally biased region" description="Basic and acidic residues" evidence="2">
    <location>
        <begin position="743"/>
        <end position="752"/>
    </location>
</feature>
<dbReference type="HOGENOM" id="CLU_320282_0_0_1"/>
<dbReference type="InterPro" id="IPR056884">
    <property type="entry name" value="NPHP3-like_N"/>
</dbReference>
<keyword evidence="5" id="KW-1185">Reference proteome</keyword>
<evidence type="ECO:0000313" key="4">
    <source>
        <dbReference type="EMBL" id="EAQ93689.1"/>
    </source>
</evidence>
<accession>Q2HCY0</accession>